<dbReference type="EMBL" id="FMSV02000072">
    <property type="protein sequence ID" value="SEH04635.1"/>
    <property type="molecule type" value="Genomic_DNA"/>
</dbReference>
<sequence length="53" mass="5785">MYRPFRALVSSYYKPRVLPWAGMLRPVGAGMLRPFGAGMLRPVGAGFAENISA</sequence>
<accession>A0A1H6F6M4</accession>
<reference evidence="1 2" key="1">
    <citation type="submission" date="2016-10" db="EMBL/GenBank/DDBJ databases">
        <authorList>
            <person name="de Groot N.N."/>
        </authorList>
    </citation>
    <scope>NUCLEOTIDE SEQUENCE [LARGE SCALE GENOMIC DNA]</scope>
    <source>
        <strain evidence="1">MBHS1</strain>
    </source>
</reference>
<keyword evidence="2" id="KW-1185">Reference proteome</keyword>
<evidence type="ECO:0000313" key="2">
    <source>
        <dbReference type="Proteomes" id="UP000236724"/>
    </source>
</evidence>
<name>A0A1H6F6M4_9GAMM</name>
<dbReference type="AlphaFoldDB" id="A0A1H6F6M4"/>
<evidence type="ECO:0000313" key="1">
    <source>
        <dbReference type="EMBL" id="SEH04635.1"/>
    </source>
</evidence>
<protein>
    <submittedName>
        <fullName evidence="1">Uncharacterized protein</fullName>
    </submittedName>
</protein>
<proteinExistence type="predicted"/>
<gene>
    <name evidence="1" type="ORF">MBHS_00484</name>
</gene>
<organism evidence="1 2">
    <name type="scientific">Candidatus Venteria ishoeyi</name>
    <dbReference type="NCBI Taxonomy" id="1899563"/>
    <lineage>
        <taxon>Bacteria</taxon>
        <taxon>Pseudomonadati</taxon>
        <taxon>Pseudomonadota</taxon>
        <taxon>Gammaproteobacteria</taxon>
        <taxon>Thiotrichales</taxon>
        <taxon>Thiotrichaceae</taxon>
        <taxon>Venteria</taxon>
    </lineage>
</organism>
<dbReference type="Proteomes" id="UP000236724">
    <property type="component" value="Unassembled WGS sequence"/>
</dbReference>